<keyword evidence="2" id="KW-1185">Reference proteome</keyword>
<comment type="caution">
    <text evidence="1">The sequence shown here is derived from an EMBL/GenBank/DDBJ whole genome shotgun (WGS) entry which is preliminary data.</text>
</comment>
<name>A0A8J6B1I6_9EUKA</name>
<accession>A0A8J6B1I6</accession>
<dbReference type="EMBL" id="JAHDYR010000003">
    <property type="protein sequence ID" value="KAG9397295.1"/>
    <property type="molecule type" value="Genomic_DNA"/>
</dbReference>
<proteinExistence type="predicted"/>
<gene>
    <name evidence="1" type="ORF">J8273_1210</name>
</gene>
<reference evidence="1" key="1">
    <citation type="submission" date="2021-05" db="EMBL/GenBank/DDBJ databases">
        <title>A free-living protist that lacks canonical eukaryotic 1 DNA replication and segregation systems.</title>
        <authorList>
            <person name="Salas-Leiva D.E."/>
            <person name="Tromer E.C."/>
            <person name="Curtis B.A."/>
            <person name="Jerlstrom-Hultqvist J."/>
            <person name="Kolisko M."/>
            <person name="Yi Z."/>
            <person name="Salas-Leiva J.S."/>
            <person name="Gallot-Lavallee L."/>
            <person name="Kops G.J.P.L."/>
            <person name="Archibald J.M."/>
            <person name="Simpson A.G.B."/>
            <person name="Roger A.J."/>
        </authorList>
    </citation>
    <scope>NUCLEOTIDE SEQUENCE</scope>
    <source>
        <strain evidence="1">BICM</strain>
    </source>
</reference>
<evidence type="ECO:0000313" key="2">
    <source>
        <dbReference type="Proteomes" id="UP000717585"/>
    </source>
</evidence>
<organism evidence="1 2">
    <name type="scientific">Carpediemonas membranifera</name>
    <dbReference type="NCBI Taxonomy" id="201153"/>
    <lineage>
        <taxon>Eukaryota</taxon>
        <taxon>Metamonada</taxon>
        <taxon>Carpediemonas-like organisms</taxon>
        <taxon>Carpediemonas</taxon>
    </lineage>
</organism>
<dbReference type="Proteomes" id="UP000717585">
    <property type="component" value="Unassembled WGS sequence"/>
</dbReference>
<protein>
    <submittedName>
        <fullName evidence="1">Uncharacterized protein</fullName>
    </submittedName>
</protein>
<sequence>MKFFCPIENCPYTQSELSHLATHMANCHPDFPVNYLDNLVYHQQTARPRHRKGGQPEPPLNYQRIVDVTRVNVEEQTLDLKAQSIVDLRDLFSTPAAPVIPVEIPVKAEQGTV</sequence>
<dbReference type="AlphaFoldDB" id="A0A8J6B1I6"/>
<evidence type="ECO:0000313" key="1">
    <source>
        <dbReference type="EMBL" id="KAG9397295.1"/>
    </source>
</evidence>